<dbReference type="RefSeq" id="WP_313761995.1">
    <property type="nucleotide sequence ID" value="NZ_BAAAVH010000077.1"/>
</dbReference>
<keyword evidence="1" id="KW-0812">Transmembrane</keyword>
<name>A0ABW1ET90_9ACTN</name>
<protein>
    <recommendedName>
        <fullName evidence="4">MFS transporter</fullName>
    </recommendedName>
</protein>
<evidence type="ECO:0000313" key="2">
    <source>
        <dbReference type="EMBL" id="MFC5885243.1"/>
    </source>
</evidence>
<evidence type="ECO:0000313" key="3">
    <source>
        <dbReference type="Proteomes" id="UP001596067"/>
    </source>
</evidence>
<keyword evidence="1" id="KW-1133">Transmembrane helix</keyword>
<accession>A0ABW1ET90</accession>
<comment type="caution">
    <text evidence="2">The sequence shown here is derived from an EMBL/GenBank/DDBJ whole genome shotgun (WGS) entry which is preliminary data.</text>
</comment>
<gene>
    <name evidence="2" type="ORF">ACFP0N_09690</name>
</gene>
<sequence length="83" mass="8142">MPGSGLRAAGLELLIGSAGPALGDIRAGGLAARYGVRAALRSGGLLCLASAGVLAAALPALWRYDPRTDPHAAAVRAAARVGP</sequence>
<proteinExistence type="predicted"/>
<evidence type="ECO:0008006" key="4">
    <source>
        <dbReference type="Google" id="ProtNLM"/>
    </source>
</evidence>
<organism evidence="2 3">
    <name type="scientific">Kitasatospora aburaviensis</name>
    <dbReference type="NCBI Taxonomy" id="67265"/>
    <lineage>
        <taxon>Bacteria</taxon>
        <taxon>Bacillati</taxon>
        <taxon>Actinomycetota</taxon>
        <taxon>Actinomycetes</taxon>
        <taxon>Kitasatosporales</taxon>
        <taxon>Streptomycetaceae</taxon>
        <taxon>Kitasatospora</taxon>
    </lineage>
</organism>
<evidence type="ECO:0000256" key="1">
    <source>
        <dbReference type="SAM" id="Phobius"/>
    </source>
</evidence>
<dbReference type="EMBL" id="JBHSOD010000008">
    <property type="protein sequence ID" value="MFC5885243.1"/>
    <property type="molecule type" value="Genomic_DNA"/>
</dbReference>
<reference evidence="3" key="1">
    <citation type="journal article" date="2019" name="Int. J. Syst. Evol. Microbiol.">
        <title>The Global Catalogue of Microorganisms (GCM) 10K type strain sequencing project: providing services to taxonomists for standard genome sequencing and annotation.</title>
        <authorList>
            <consortium name="The Broad Institute Genomics Platform"/>
            <consortium name="The Broad Institute Genome Sequencing Center for Infectious Disease"/>
            <person name="Wu L."/>
            <person name="Ma J."/>
        </authorList>
    </citation>
    <scope>NUCLEOTIDE SEQUENCE [LARGE SCALE GENOMIC DNA]</scope>
    <source>
        <strain evidence="3">CGMCC 4.1469</strain>
    </source>
</reference>
<keyword evidence="1" id="KW-0472">Membrane</keyword>
<keyword evidence="3" id="KW-1185">Reference proteome</keyword>
<dbReference type="Proteomes" id="UP001596067">
    <property type="component" value="Unassembled WGS sequence"/>
</dbReference>
<feature type="transmembrane region" description="Helical" evidence="1">
    <location>
        <begin position="43"/>
        <end position="62"/>
    </location>
</feature>